<comment type="caution">
    <text evidence="1">The sequence shown here is derived from an EMBL/GenBank/DDBJ whole genome shotgun (WGS) entry which is preliminary data.</text>
</comment>
<dbReference type="Proteomes" id="UP001066276">
    <property type="component" value="Chromosome 5"/>
</dbReference>
<dbReference type="SUPFAM" id="SSF56219">
    <property type="entry name" value="DNase I-like"/>
    <property type="match status" value="1"/>
</dbReference>
<gene>
    <name evidence="1" type="ORF">NDU88_005398</name>
</gene>
<evidence type="ECO:0000313" key="2">
    <source>
        <dbReference type="Proteomes" id="UP001066276"/>
    </source>
</evidence>
<protein>
    <recommendedName>
        <fullName evidence="3">Endonuclease/exonuclease/phosphatase domain-containing protein</fullName>
    </recommendedName>
</protein>
<evidence type="ECO:0000313" key="1">
    <source>
        <dbReference type="EMBL" id="KAJ1152623.1"/>
    </source>
</evidence>
<dbReference type="InterPro" id="IPR036691">
    <property type="entry name" value="Endo/exonu/phosph_ase_sf"/>
</dbReference>
<feature type="non-terminal residue" evidence="1">
    <location>
        <position position="250"/>
    </location>
</feature>
<evidence type="ECO:0008006" key="3">
    <source>
        <dbReference type="Google" id="ProtNLM"/>
    </source>
</evidence>
<sequence>SGTPVLCINIYNRPGPFNQQSDTIHRLHNVLSELHSKYRVIIAGDLNAQIELGSAFAESTQDEDVVWNIPTLQFHSTPRIPSPRVSQIIDLAFTYGLRFGNGRFPNDNPARPTFFRGNYSSCLDYVILDLRVWHLITNVEVGLPRTSDHAPLQIAYNIALFDLPTGLVDRNDLLKLSSNRRAVKWPSFLKSNLLNHKLGVMMSCHQLFEDSIVLSSSEIMSAHEGFFAELKELFTKPSKSQLKSSAPRCK</sequence>
<organism evidence="1 2">
    <name type="scientific">Pleurodeles waltl</name>
    <name type="common">Iberian ribbed newt</name>
    <dbReference type="NCBI Taxonomy" id="8319"/>
    <lineage>
        <taxon>Eukaryota</taxon>
        <taxon>Metazoa</taxon>
        <taxon>Chordata</taxon>
        <taxon>Craniata</taxon>
        <taxon>Vertebrata</taxon>
        <taxon>Euteleostomi</taxon>
        <taxon>Amphibia</taxon>
        <taxon>Batrachia</taxon>
        <taxon>Caudata</taxon>
        <taxon>Salamandroidea</taxon>
        <taxon>Salamandridae</taxon>
        <taxon>Pleurodelinae</taxon>
        <taxon>Pleurodeles</taxon>
    </lineage>
</organism>
<dbReference type="AlphaFoldDB" id="A0AAV7RNQ1"/>
<feature type="non-terminal residue" evidence="1">
    <location>
        <position position="1"/>
    </location>
</feature>
<proteinExistence type="predicted"/>
<reference evidence="1" key="1">
    <citation type="journal article" date="2022" name="bioRxiv">
        <title>Sequencing and chromosome-scale assembly of the giantPleurodeles waltlgenome.</title>
        <authorList>
            <person name="Brown T."/>
            <person name="Elewa A."/>
            <person name="Iarovenko S."/>
            <person name="Subramanian E."/>
            <person name="Araus A.J."/>
            <person name="Petzold A."/>
            <person name="Susuki M."/>
            <person name="Suzuki K.-i.T."/>
            <person name="Hayashi T."/>
            <person name="Toyoda A."/>
            <person name="Oliveira C."/>
            <person name="Osipova E."/>
            <person name="Leigh N.D."/>
            <person name="Simon A."/>
            <person name="Yun M.H."/>
        </authorList>
    </citation>
    <scope>NUCLEOTIDE SEQUENCE</scope>
    <source>
        <strain evidence="1">20211129_DDA</strain>
        <tissue evidence="1">Liver</tissue>
    </source>
</reference>
<accession>A0AAV7RNQ1</accession>
<keyword evidence="2" id="KW-1185">Reference proteome</keyword>
<dbReference type="Gene3D" id="3.60.10.10">
    <property type="entry name" value="Endonuclease/exonuclease/phosphatase"/>
    <property type="match status" value="1"/>
</dbReference>
<name>A0AAV7RNQ1_PLEWA</name>
<dbReference type="EMBL" id="JANPWB010000009">
    <property type="protein sequence ID" value="KAJ1152623.1"/>
    <property type="molecule type" value="Genomic_DNA"/>
</dbReference>